<dbReference type="AlphaFoldDB" id="A0AAE1ZBP1"/>
<reference evidence="1" key="1">
    <citation type="submission" date="2022-04" db="EMBL/GenBank/DDBJ databases">
        <authorList>
            <person name="Xu L."/>
            <person name="Lv Z."/>
        </authorList>
    </citation>
    <scope>NUCLEOTIDE SEQUENCE</scope>
    <source>
        <strain evidence="1">LV_2022a</strain>
    </source>
</reference>
<evidence type="ECO:0000313" key="1">
    <source>
        <dbReference type="EMBL" id="KAK4470564.1"/>
    </source>
</evidence>
<organism evidence="1 2">
    <name type="scientific">Schistosoma mekongi</name>
    <name type="common">Parasitic worm</name>
    <dbReference type="NCBI Taxonomy" id="38744"/>
    <lineage>
        <taxon>Eukaryota</taxon>
        <taxon>Metazoa</taxon>
        <taxon>Spiralia</taxon>
        <taxon>Lophotrochozoa</taxon>
        <taxon>Platyhelminthes</taxon>
        <taxon>Trematoda</taxon>
        <taxon>Digenea</taxon>
        <taxon>Strigeidida</taxon>
        <taxon>Schistosomatoidea</taxon>
        <taxon>Schistosomatidae</taxon>
        <taxon>Schistosoma</taxon>
    </lineage>
</organism>
<gene>
    <name evidence="1" type="ORF">MN116_006107</name>
</gene>
<reference evidence="1" key="2">
    <citation type="journal article" date="2023" name="Infect Dis Poverty">
        <title>Chromosome-scale genome of the human blood fluke Schistosoma mekongi and its implications for public health.</title>
        <authorList>
            <person name="Zhou M."/>
            <person name="Xu L."/>
            <person name="Xu D."/>
            <person name="Chen W."/>
            <person name="Khan J."/>
            <person name="Hu Y."/>
            <person name="Huang H."/>
            <person name="Wei H."/>
            <person name="Zhang Y."/>
            <person name="Chusongsang P."/>
            <person name="Tanasarnprasert K."/>
            <person name="Hu X."/>
            <person name="Limpanont Y."/>
            <person name="Lv Z."/>
        </authorList>
    </citation>
    <scope>NUCLEOTIDE SEQUENCE</scope>
    <source>
        <strain evidence="1">LV_2022a</strain>
    </source>
</reference>
<name>A0AAE1ZBP1_SCHME</name>
<accession>A0AAE1ZBP1</accession>
<dbReference type="EMBL" id="JALJAT010000004">
    <property type="protein sequence ID" value="KAK4470564.1"/>
    <property type="molecule type" value="Genomic_DNA"/>
</dbReference>
<keyword evidence="2" id="KW-1185">Reference proteome</keyword>
<proteinExistence type="predicted"/>
<protein>
    <submittedName>
        <fullName evidence="1">Uncharacterized protein</fullName>
    </submittedName>
</protein>
<sequence length="105" mass="11816">MEVANKENISLNSKIRCVYTSVGINHFSGCSCTLALSLSDTSTMENILAFGSSHFICLAKSYFYPNDETINLNTNFSKDSFRVYQTLPGHNSDVRCVRWLHCCFS</sequence>
<dbReference type="Proteomes" id="UP001292079">
    <property type="component" value="Unassembled WGS sequence"/>
</dbReference>
<comment type="caution">
    <text evidence="1">The sequence shown here is derived from an EMBL/GenBank/DDBJ whole genome shotgun (WGS) entry which is preliminary data.</text>
</comment>
<evidence type="ECO:0000313" key="2">
    <source>
        <dbReference type="Proteomes" id="UP001292079"/>
    </source>
</evidence>
<dbReference type="PROSITE" id="PS51257">
    <property type="entry name" value="PROKAR_LIPOPROTEIN"/>
    <property type="match status" value="1"/>
</dbReference>